<dbReference type="AlphaFoldDB" id="A0A3S0R4H6"/>
<accession>A0A3S0R4H6</accession>
<dbReference type="EMBL" id="RXHI01000028">
    <property type="protein sequence ID" value="RUA21967.1"/>
    <property type="molecule type" value="Genomic_DNA"/>
</dbReference>
<feature type="region of interest" description="Disordered" evidence="1">
    <location>
        <begin position="103"/>
        <end position="146"/>
    </location>
</feature>
<gene>
    <name evidence="2" type="ORF">DSL92_08575</name>
</gene>
<proteinExistence type="predicted"/>
<evidence type="ECO:0000313" key="2">
    <source>
        <dbReference type="EMBL" id="RUA21967.1"/>
    </source>
</evidence>
<comment type="caution">
    <text evidence="2">The sequence shown here is derived from an EMBL/GenBank/DDBJ whole genome shotgun (WGS) entry which is preliminary data.</text>
</comment>
<protein>
    <submittedName>
        <fullName evidence="2">Uncharacterized protein</fullName>
    </submittedName>
</protein>
<evidence type="ECO:0000256" key="1">
    <source>
        <dbReference type="SAM" id="MobiDB-lite"/>
    </source>
</evidence>
<feature type="compositionally biased region" description="Basic and acidic residues" evidence="1">
    <location>
        <begin position="116"/>
        <end position="130"/>
    </location>
</feature>
<sequence>MAFEVSRRFRHGGHAPCTGCLGGDAGFAGGQWAARPCFQQPVAYYAPGAAGRGKSSGREPALRQHSTRDGVTNDPKRKRKLTIILGWCPCGLTPVPALTSTCSSAPFKSPRAMRRSNADTRRRHGHEGTVQRKPRQLGRGVRGDGLRRRPEVLATGILPDLFREGRARWWPAPSGDPRRPGAGPPRERITCPGGGRGSRRGYRRPTSRPPRGPRNSAKYDES</sequence>
<reference evidence="2" key="1">
    <citation type="submission" date="2018-12" db="EMBL/GenBank/DDBJ databases">
        <authorList>
            <person name="Jadhav K."/>
            <person name="Kushwaha B."/>
            <person name="Jadhav I."/>
        </authorList>
    </citation>
    <scope>NUCLEOTIDE SEQUENCE [LARGE SCALE GENOMIC DNA]</scope>
    <source>
        <strain evidence="2">SBS 10</strain>
    </source>
</reference>
<name>A0A3S0R4H6_9GAMM</name>
<organism evidence="2">
    <name type="scientific">Billgrantia gudaonensis</name>
    <dbReference type="NCBI Taxonomy" id="376427"/>
    <lineage>
        <taxon>Bacteria</taxon>
        <taxon>Pseudomonadati</taxon>
        <taxon>Pseudomonadota</taxon>
        <taxon>Gammaproteobacteria</taxon>
        <taxon>Oceanospirillales</taxon>
        <taxon>Halomonadaceae</taxon>
        <taxon>Billgrantia</taxon>
    </lineage>
</organism>
<feature type="region of interest" description="Disordered" evidence="1">
    <location>
        <begin position="167"/>
        <end position="222"/>
    </location>
</feature>
<feature type="region of interest" description="Disordered" evidence="1">
    <location>
        <begin position="49"/>
        <end position="75"/>
    </location>
</feature>
<feature type="compositionally biased region" description="Basic residues" evidence="1">
    <location>
        <begin position="197"/>
        <end position="206"/>
    </location>
</feature>
<feature type="compositionally biased region" description="Basic and acidic residues" evidence="1">
    <location>
        <begin position="56"/>
        <end position="68"/>
    </location>
</feature>